<proteinExistence type="predicted"/>
<feature type="transmembrane region" description="Helical" evidence="2">
    <location>
        <begin position="46"/>
        <end position="69"/>
    </location>
</feature>
<comment type="caution">
    <text evidence="3">The sequence shown here is derived from an EMBL/GenBank/DDBJ whole genome shotgun (WGS) entry which is preliminary data.</text>
</comment>
<organism evidence="3 4">
    <name type="scientific">Mucilaginibacter gilvus</name>
    <dbReference type="NCBI Taxonomy" id="2305909"/>
    <lineage>
        <taxon>Bacteria</taxon>
        <taxon>Pseudomonadati</taxon>
        <taxon>Bacteroidota</taxon>
        <taxon>Sphingobacteriia</taxon>
        <taxon>Sphingobacteriales</taxon>
        <taxon>Sphingobacteriaceae</taxon>
        <taxon>Mucilaginibacter</taxon>
    </lineage>
</organism>
<evidence type="ECO:0000313" key="3">
    <source>
        <dbReference type="EMBL" id="RWY55682.1"/>
    </source>
</evidence>
<accession>A0A3S3V1A0</accession>
<dbReference type="Proteomes" id="UP000286701">
    <property type="component" value="Unassembled WGS sequence"/>
</dbReference>
<keyword evidence="2" id="KW-1133">Transmembrane helix</keyword>
<keyword evidence="4" id="KW-1185">Reference proteome</keyword>
<dbReference type="RefSeq" id="WP_128532597.1">
    <property type="nucleotide sequence ID" value="NZ_SBIW01000002.1"/>
</dbReference>
<evidence type="ECO:0000256" key="2">
    <source>
        <dbReference type="SAM" id="Phobius"/>
    </source>
</evidence>
<evidence type="ECO:0008006" key="5">
    <source>
        <dbReference type="Google" id="ProtNLM"/>
    </source>
</evidence>
<sequence>MKEGQENIDKLFKKRLEDPANNLAYNEDDWDALEQMLDKGKKRPVIAYWLPLLSGIAALILLFLGWWLFKPQQVTVKPAQQVAVKPVPQNINSDTSGKNKPQVAVNVPTNNIAVNAPTADKNQGNSYSPKRKPADVKGATATPNTGATILAANGIITPQQNNTVVTPVQKDTVPPAKANMIAMQKDTAPPARIGADANSTQAVAAQVEPAKAPEKVKVRASYFGANRPRYALSVIASSDINGVNSFQQSKVGSNFGAMFSVSIKKWTITTGATYSVKPYATTFANYTTAYQFKQDPTNVTADCRMLDIPLNIGYQVYQKGKNKFSLGTGLSSYFMLHENYKYTYSSTYPAGPANYVVANPQNYLFSNLNLNATFEHRVNSKFSLSLQPYLKLPLKPVGYSQVNLHTAGVAVGFNWNINSFTKPK</sequence>
<dbReference type="AlphaFoldDB" id="A0A3S3V1A0"/>
<protein>
    <recommendedName>
        <fullName evidence="5">Outer membrane protein beta-barrel domain-containing protein</fullName>
    </recommendedName>
</protein>
<gene>
    <name evidence="3" type="ORF">EPL05_04725</name>
</gene>
<dbReference type="EMBL" id="SBIW01000002">
    <property type="protein sequence ID" value="RWY55682.1"/>
    <property type="molecule type" value="Genomic_DNA"/>
</dbReference>
<name>A0A3S3V1A0_9SPHI</name>
<evidence type="ECO:0000256" key="1">
    <source>
        <dbReference type="SAM" id="MobiDB-lite"/>
    </source>
</evidence>
<keyword evidence="2" id="KW-0812">Transmembrane</keyword>
<feature type="region of interest" description="Disordered" evidence="1">
    <location>
        <begin position="113"/>
        <end position="138"/>
    </location>
</feature>
<keyword evidence="2" id="KW-0472">Membrane</keyword>
<reference evidence="3 4" key="1">
    <citation type="submission" date="2019-01" db="EMBL/GenBank/DDBJ databases">
        <title>Mucilaginibacter antarcticum sp. nov., isolated from antarctic soil.</title>
        <authorList>
            <person name="Yan Y.-Q."/>
            <person name="Du Z.-J."/>
        </authorList>
    </citation>
    <scope>NUCLEOTIDE SEQUENCE [LARGE SCALE GENOMIC DNA]</scope>
    <source>
        <strain evidence="3 4">F01003</strain>
    </source>
</reference>
<evidence type="ECO:0000313" key="4">
    <source>
        <dbReference type="Proteomes" id="UP000286701"/>
    </source>
</evidence>
<dbReference type="OrthoDB" id="1523584at2"/>